<dbReference type="Proteomes" id="UP000828941">
    <property type="component" value="Chromosome 6"/>
</dbReference>
<evidence type="ECO:0000313" key="1">
    <source>
        <dbReference type="EMBL" id="KAI4336323.1"/>
    </source>
</evidence>
<accession>A0ACB9NJ07</accession>
<reference evidence="1 2" key="1">
    <citation type="journal article" date="2022" name="DNA Res.">
        <title>Chromosomal-level genome assembly of the orchid tree Bauhinia variegata (Leguminosae; Cercidoideae) supports the allotetraploid origin hypothesis of Bauhinia.</title>
        <authorList>
            <person name="Zhong Y."/>
            <person name="Chen Y."/>
            <person name="Zheng D."/>
            <person name="Pang J."/>
            <person name="Liu Y."/>
            <person name="Luo S."/>
            <person name="Meng S."/>
            <person name="Qian L."/>
            <person name="Wei D."/>
            <person name="Dai S."/>
            <person name="Zhou R."/>
        </authorList>
    </citation>
    <scope>NUCLEOTIDE SEQUENCE [LARGE SCALE GENOMIC DNA]</scope>
    <source>
        <strain evidence="1">BV-YZ2020</strain>
    </source>
</reference>
<gene>
    <name evidence="1" type="ORF">L6164_014862</name>
</gene>
<protein>
    <submittedName>
        <fullName evidence="1">Uncharacterized protein</fullName>
    </submittedName>
</protein>
<sequence length="441" mass="49114">MIMGEQSQISRANPKIETEKISEFEFCKVCNLNHDQGLRHKYFPNHQKRLSPFLSRFQKKISDIRFFLKNPTTIRPEHASRNRFWCVMCDTDIDELGSSFACANAIHHLASVNHLKNLKQFLWKYGGDKHKLDAFRILDTDLAKWEKKCTALTDDAVSLSEGSQGAVFGPSSDIHNQVNYGNIDSFENIYSHSVKSYPSNGVLPLQYYTNEHQVSYSGLSGGANADLLSHSVASSLPLETCSGASTYVLKDFAVDRSFDSLPYNGRQSSSDGCSSNKGVYEGGRMVSGGSSYQGLQVLTGISTVPTENSGGNVHSGAPPPWLEASKGIQFHSKPVLGGLSSSNKSKKLNPKRVGAAWAEKRKIELEMEKRGEAVRNECDANWLPNFGRVWQSGSRKESRKEFEREKQKLFKVESHSEMPIKIQPYVSKRMRMDSDGGHASG</sequence>
<name>A0ACB9NJ07_BAUVA</name>
<comment type="caution">
    <text evidence="1">The sequence shown here is derived from an EMBL/GenBank/DDBJ whole genome shotgun (WGS) entry which is preliminary data.</text>
</comment>
<organism evidence="1 2">
    <name type="scientific">Bauhinia variegata</name>
    <name type="common">Purple orchid tree</name>
    <name type="synonym">Phanera variegata</name>
    <dbReference type="NCBI Taxonomy" id="167791"/>
    <lineage>
        <taxon>Eukaryota</taxon>
        <taxon>Viridiplantae</taxon>
        <taxon>Streptophyta</taxon>
        <taxon>Embryophyta</taxon>
        <taxon>Tracheophyta</taxon>
        <taxon>Spermatophyta</taxon>
        <taxon>Magnoliopsida</taxon>
        <taxon>eudicotyledons</taxon>
        <taxon>Gunneridae</taxon>
        <taxon>Pentapetalae</taxon>
        <taxon>rosids</taxon>
        <taxon>fabids</taxon>
        <taxon>Fabales</taxon>
        <taxon>Fabaceae</taxon>
        <taxon>Cercidoideae</taxon>
        <taxon>Cercideae</taxon>
        <taxon>Bauhiniinae</taxon>
        <taxon>Bauhinia</taxon>
    </lineage>
</organism>
<dbReference type="EMBL" id="CM039431">
    <property type="protein sequence ID" value="KAI4336323.1"/>
    <property type="molecule type" value="Genomic_DNA"/>
</dbReference>
<proteinExistence type="predicted"/>
<keyword evidence="2" id="KW-1185">Reference proteome</keyword>
<evidence type="ECO:0000313" key="2">
    <source>
        <dbReference type="Proteomes" id="UP000828941"/>
    </source>
</evidence>